<reference evidence="3" key="1">
    <citation type="submission" date="2024-05" db="EMBL/GenBank/DDBJ databases">
        <authorList>
            <person name="Yang L."/>
            <person name="Pan L."/>
        </authorList>
    </citation>
    <scope>NUCLEOTIDE SEQUENCE</scope>
    <source>
        <strain evidence="3">FCG-7</strain>
    </source>
</reference>
<protein>
    <recommendedName>
        <fullName evidence="1">UPF0225 protein ABHF33_15660</fullName>
    </recommendedName>
</protein>
<comment type="similarity">
    <text evidence="1">Belongs to the UPF0225 family.</text>
</comment>
<dbReference type="InterPro" id="IPR048469">
    <property type="entry name" value="YchJ-like_M"/>
</dbReference>
<dbReference type="AlphaFoldDB" id="A0AAU7F9W4"/>
<dbReference type="Gene3D" id="3.10.450.50">
    <property type="match status" value="1"/>
</dbReference>
<dbReference type="EMBL" id="CP157355">
    <property type="protein sequence ID" value="XBM00476.1"/>
    <property type="molecule type" value="Genomic_DNA"/>
</dbReference>
<name>A0AAU7F9W4_9NEIS</name>
<evidence type="ECO:0000313" key="3">
    <source>
        <dbReference type="EMBL" id="XBM00476.1"/>
    </source>
</evidence>
<sequence>MPAPSRLHADLCPCGGAQYQQCCQPFHLGDLPPSPEQLMRSRYSAYVLGLEAYLLGTWHSSTRPEQLDLDEEPKAKWLGLSVNHAESDGDRGVVSFVARYKVGGRAYRLAEHSRFVREDGRWFYVDGDVAE</sequence>
<dbReference type="HAMAP" id="MF_00612">
    <property type="entry name" value="UPF0225"/>
    <property type="match status" value="1"/>
</dbReference>
<dbReference type="InterPro" id="IPR023006">
    <property type="entry name" value="YchJ-like"/>
</dbReference>
<evidence type="ECO:0000256" key="1">
    <source>
        <dbReference type="HAMAP-Rule" id="MF_00612"/>
    </source>
</evidence>
<dbReference type="PANTHER" id="PTHR33747:SF1">
    <property type="entry name" value="ADENYLATE CYCLASE-ASSOCIATED CAP C-TERMINAL DOMAIN-CONTAINING PROTEIN"/>
    <property type="match status" value="1"/>
</dbReference>
<feature type="domain" description="YchJ-like middle NTF2-like" evidence="2">
    <location>
        <begin position="34"/>
        <end position="127"/>
    </location>
</feature>
<dbReference type="RefSeq" id="WP_348944826.1">
    <property type="nucleotide sequence ID" value="NZ_CP157355.1"/>
</dbReference>
<organism evidence="3">
    <name type="scientific">Chitinibacter mangrovi</name>
    <dbReference type="NCBI Taxonomy" id="3153927"/>
    <lineage>
        <taxon>Bacteria</taxon>
        <taxon>Pseudomonadati</taxon>
        <taxon>Pseudomonadota</taxon>
        <taxon>Betaproteobacteria</taxon>
        <taxon>Neisseriales</taxon>
        <taxon>Chitinibacteraceae</taxon>
        <taxon>Chitinibacter</taxon>
    </lineage>
</organism>
<dbReference type="PANTHER" id="PTHR33747">
    <property type="entry name" value="UPF0225 PROTEIN SCO1677"/>
    <property type="match status" value="1"/>
</dbReference>
<dbReference type="KEGG" id="cmav:ABHF33_15660"/>
<dbReference type="Pfam" id="PF17775">
    <property type="entry name" value="YchJ_M-like"/>
    <property type="match status" value="1"/>
</dbReference>
<dbReference type="SUPFAM" id="SSF54427">
    <property type="entry name" value="NTF2-like"/>
    <property type="match status" value="1"/>
</dbReference>
<accession>A0AAU7F9W4</accession>
<gene>
    <name evidence="3" type="ORF">ABHF33_15660</name>
</gene>
<proteinExistence type="inferred from homology"/>
<evidence type="ECO:0000259" key="2">
    <source>
        <dbReference type="Pfam" id="PF17775"/>
    </source>
</evidence>
<dbReference type="InterPro" id="IPR032710">
    <property type="entry name" value="NTF2-like_dom_sf"/>
</dbReference>